<comment type="subcellular location">
    <subcellularLocation>
        <location evidence="1">Membrane</location>
        <topology evidence="1">Lipid-anchor</topology>
    </subcellularLocation>
</comment>
<keyword evidence="3" id="KW-0564">Palmitate</keyword>
<protein>
    <recommendedName>
        <fullName evidence="8">J domain-containing protein</fullName>
    </recommendedName>
</protein>
<feature type="region of interest" description="Disordered" evidence="6">
    <location>
        <begin position="163"/>
        <end position="221"/>
    </location>
</feature>
<dbReference type="InterPro" id="IPR036869">
    <property type="entry name" value="J_dom_sf"/>
</dbReference>
<evidence type="ECO:0000313" key="9">
    <source>
        <dbReference type="EnsemblMetazoa" id="XP_020910645.1"/>
    </source>
</evidence>
<dbReference type="OrthoDB" id="445556at2759"/>
<dbReference type="Gene3D" id="1.10.287.110">
    <property type="entry name" value="DnaJ domain"/>
    <property type="match status" value="1"/>
</dbReference>
<feature type="compositionally biased region" description="Polar residues" evidence="6">
    <location>
        <begin position="202"/>
        <end position="214"/>
    </location>
</feature>
<feature type="domain" description="J" evidence="8">
    <location>
        <begin position="25"/>
        <end position="90"/>
    </location>
</feature>
<dbReference type="PROSITE" id="PS50076">
    <property type="entry name" value="DNAJ_2"/>
    <property type="match status" value="1"/>
</dbReference>
<dbReference type="SUPFAM" id="SSF46565">
    <property type="entry name" value="Chaperone J-domain"/>
    <property type="match status" value="1"/>
</dbReference>
<dbReference type="CDD" id="cd06257">
    <property type="entry name" value="DnaJ"/>
    <property type="match status" value="1"/>
</dbReference>
<keyword evidence="5" id="KW-0449">Lipoprotein</keyword>
<dbReference type="SMART" id="SM00271">
    <property type="entry name" value="DnaJ"/>
    <property type="match status" value="1"/>
</dbReference>
<evidence type="ECO:0000256" key="3">
    <source>
        <dbReference type="ARBA" id="ARBA00023139"/>
    </source>
</evidence>
<dbReference type="InterPro" id="IPR051434">
    <property type="entry name" value="DnaJ_C_subfamily_member5"/>
</dbReference>
<dbReference type="KEGG" id="epa:110253897"/>
<evidence type="ECO:0000256" key="7">
    <source>
        <dbReference type="SAM" id="Phobius"/>
    </source>
</evidence>
<proteinExistence type="predicted"/>
<dbReference type="Proteomes" id="UP000887567">
    <property type="component" value="Unplaced"/>
</dbReference>
<dbReference type="OMA" id="SYKTDAY"/>
<sequence length="221" mass="24649">MAPYTGSGDSSNGNTSKHHETKDASLYDILLVDRDASPEEIKKAYRKMALKHHPDKNRDNPEATEKFKEINHAHTILSDPSKREIYDKYGNMGLYIAEQFGDENVKLYFRLNSGWCKALFFFCGVITGCYFCCCCCFFCFNFCCGKCKPNPDEDWPEDMTAYEDAMKEEEDSTPVTTQPGLNGEPVMTSEEPGPTEDAKPSQVESPTSNSTGSTAIPLPAS</sequence>
<dbReference type="GO" id="GO:0005737">
    <property type="term" value="C:cytoplasm"/>
    <property type="evidence" value="ECO:0007669"/>
    <property type="project" value="UniProtKB-ARBA"/>
</dbReference>
<dbReference type="EnsemblMetazoa" id="XM_021054986.2">
    <property type="protein sequence ID" value="XP_020910645.1"/>
    <property type="gene ID" value="LOC110248456"/>
</dbReference>
<feature type="region of interest" description="Disordered" evidence="6">
    <location>
        <begin position="1"/>
        <end position="20"/>
    </location>
</feature>
<dbReference type="KEGG" id="epa:110248456"/>
<dbReference type="GeneID" id="110253897"/>
<organism evidence="9 10">
    <name type="scientific">Exaiptasia diaphana</name>
    <name type="common">Tropical sea anemone</name>
    <name type="synonym">Aiptasia pulchella</name>
    <dbReference type="NCBI Taxonomy" id="2652724"/>
    <lineage>
        <taxon>Eukaryota</taxon>
        <taxon>Metazoa</taxon>
        <taxon>Cnidaria</taxon>
        <taxon>Anthozoa</taxon>
        <taxon>Hexacorallia</taxon>
        <taxon>Actiniaria</taxon>
        <taxon>Aiptasiidae</taxon>
        <taxon>Exaiptasia</taxon>
    </lineage>
</organism>
<accession>A0A913XVW9</accession>
<dbReference type="GeneID" id="110248456"/>
<reference evidence="9" key="1">
    <citation type="submission" date="2022-11" db="UniProtKB">
        <authorList>
            <consortium name="EnsemblMetazoa"/>
        </authorList>
    </citation>
    <scope>IDENTIFICATION</scope>
</reference>
<evidence type="ECO:0000259" key="8">
    <source>
        <dbReference type="PROSITE" id="PS50076"/>
    </source>
</evidence>
<keyword evidence="4" id="KW-0143">Chaperone</keyword>
<keyword evidence="10" id="KW-1185">Reference proteome</keyword>
<feature type="compositionally biased region" description="Acidic residues" evidence="6">
    <location>
        <begin position="163"/>
        <end position="172"/>
    </location>
</feature>
<dbReference type="InterPro" id="IPR001623">
    <property type="entry name" value="DnaJ_domain"/>
</dbReference>
<dbReference type="RefSeq" id="XP_020910645.1">
    <property type="nucleotide sequence ID" value="XM_021054986.2"/>
</dbReference>
<name>A0A913XVW9_EXADI</name>
<dbReference type="AlphaFoldDB" id="A0A913XVW9"/>
<dbReference type="PRINTS" id="PR00625">
    <property type="entry name" value="JDOMAIN"/>
</dbReference>
<evidence type="ECO:0000256" key="4">
    <source>
        <dbReference type="ARBA" id="ARBA00023186"/>
    </source>
</evidence>
<evidence type="ECO:0000313" key="10">
    <source>
        <dbReference type="Proteomes" id="UP000887567"/>
    </source>
</evidence>
<feature type="transmembrane region" description="Helical" evidence="7">
    <location>
        <begin position="118"/>
        <end position="140"/>
    </location>
</feature>
<dbReference type="Pfam" id="PF00226">
    <property type="entry name" value="DnaJ"/>
    <property type="match status" value="1"/>
</dbReference>
<evidence type="ECO:0000256" key="2">
    <source>
        <dbReference type="ARBA" id="ARBA00023136"/>
    </source>
</evidence>
<evidence type="ECO:0000256" key="1">
    <source>
        <dbReference type="ARBA" id="ARBA00004635"/>
    </source>
</evidence>
<keyword evidence="2 7" id="KW-0472">Membrane</keyword>
<dbReference type="EnsemblMetazoa" id="XM_021060849.2">
    <property type="protein sequence ID" value="XP_020916508.1"/>
    <property type="gene ID" value="LOC110253897"/>
</dbReference>
<feature type="compositionally biased region" description="Low complexity" evidence="6">
    <location>
        <begin position="1"/>
        <end position="15"/>
    </location>
</feature>
<dbReference type="PANTHER" id="PTHR44027:SF7">
    <property type="entry name" value="DNAJ HOMOLOG SUBFAMILY C MEMBER 5 HOMOLOG"/>
    <property type="match status" value="1"/>
</dbReference>
<dbReference type="PANTHER" id="PTHR44027">
    <property type="entry name" value="DNAJ HOMOLOG SUBFAMILY C MEMBER 5 HOMOLOG"/>
    <property type="match status" value="1"/>
</dbReference>
<keyword evidence="7" id="KW-0812">Transmembrane</keyword>
<dbReference type="GO" id="GO:0016020">
    <property type="term" value="C:membrane"/>
    <property type="evidence" value="ECO:0007669"/>
    <property type="project" value="UniProtKB-SubCell"/>
</dbReference>
<evidence type="ECO:0000256" key="5">
    <source>
        <dbReference type="ARBA" id="ARBA00023288"/>
    </source>
</evidence>
<keyword evidence="7" id="KW-1133">Transmembrane helix</keyword>
<evidence type="ECO:0000256" key="6">
    <source>
        <dbReference type="SAM" id="MobiDB-lite"/>
    </source>
</evidence>
<dbReference type="RefSeq" id="XP_020916508.1">
    <property type="nucleotide sequence ID" value="XM_021060849.2"/>
</dbReference>